<dbReference type="UniPathway" id="UPA01057">
    <property type="reaction ID" value="UER00165"/>
</dbReference>
<dbReference type="SUPFAM" id="SSF54826">
    <property type="entry name" value="Enolase N-terminal domain-like"/>
    <property type="match status" value="1"/>
</dbReference>
<dbReference type="Proteomes" id="UP000323274">
    <property type="component" value="Unassembled WGS sequence"/>
</dbReference>
<feature type="domain" description="Enolase C-terminal" evidence="8">
    <location>
        <begin position="153"/>
        <end position="357"/>
    </location>
</feature>
<organism evidence="9 10">
    <name type="scientific">Leuconostoc citreum</name>
    <dbReference type="NCBI Taxonomy" id="33964"/>
    <lineage>
        <taxon>Bacteria</taxon>
        <taxon>Bacillati</taxon>
        <taxon>Bacillota</taxon>
        <taxon>Bacilli</taxon>
        <taxon>Lactobacillales</taxon>
        <taxon>Lactobacillaceae</taxon>
        <taxon>Leuconostoc</taxon>
    </lineage>
</organism>
<feature type="domain" description="Mandelate racemase/muconate lactonizing enzyme N-terminal" evidence="7">
    <location>
        <begin position="17"/>
        <end position="130"/>
    </location>
</feature>
<dbReference type="EMBL" id="BJJW01000002">
    <property type="protein sequence ID" value="GDZ82944.1"/>
    <property type="molecule type" value="Genomic_DNA"/>
</dbReference>
<dbReference type="InterPro" id="IPR029017">
    <property type="entry name" value="Enolase-like_N"/>
</dbReference>
<dbReference type="InterPro" id="IPR029065">
    <property type="entry name" value="Enolase_C-like"/>
</dbReference>
<evidence type="ECO:0000256" key="2">
    <source>
        <dbReference type="ARBA" id="ARBA00022723"/>
    </source>
</evidence>
<dbReference type="NCBIfam" id="TIGR01928">
    <property type="entry name" value="menC_lowGC_arch"/>
    <property type="match status" value="1"/>
</dbReference>
<dbReference type="Pfam" id="PF13378">
    <property type="entry name" value="MR_MLE_C"/>
    <property type="match status" value="1"/>
</dbReference>
<keyword evidence="2" id="KW-0479">Metal-binding</keyword>
<evidence type="ECO:0000313" key="10">
    <source>
        <dbReference type="Proteomes" id="UP000323274"/>
    </source>
</evidence>
<evidence type="ECO:0000256" key="1">
    <source>
        <dbReference type="ARBA" id="ARBA00001968"/>
    </source>
</evidence>
<evidence type="ECO:0000256" key="4">
    <source>
        <dbReference type="ARBA" id="ARBA00023239"/>
    </source>
</evidence>
<comment type="cofactor">
    <cofactor evidence="1">
        <name>a divalent metal cation</name>
        <dbReference type="ChEBI" id="CHEBI:60240"/>
    </cofactor>
</comment>
<dbReference type="EC" id="4.2.1.113" evidence="5 6"/>
<dbReference type="GO" id="GO:0046872">
    <property type="term" value="F:metal ion binding"/>
    <property type="evidence" value="ECO:0007669"/>
    <property type="project" value="UniProtKB-KW"/>
</dbReference>
<evidence type="ECO:0000259" key="8">
    <source>
        <dbReference type="Pfam" id="PF13378"/>
    </source>
</evidence>
<dbReference type="RefSeq" id="WP_149333572.1">
    <property type="nucleotide sequence ID" value="NZ_BJJW01000002.1"/>
</dbReference>
<name>A0A5A5TZQ5_LEUCI</name>
<keyword evidence="3" id="KW-0460">Magnesium</keyword>
<proteinExistence type="predicted"/>
<dbReference type="Gene3D" id="3.20.20.120">
    <property type="entry name" value="Enolase-like C-terminal domain"/>
    <property type="match status" value="1"/>
</dbReference>
<gene>
    <name evidence="9" type="primary">menC</name>
    <name evidence="9" type="ORF">LCIT_01860</name>
</gene>
<evidence type="ECO:0000256" key="5">
    <source>
        <dbReference type="ARBA" id="ARBA00029491"/>
    </source>
</evidence>
<accession>A0A5A5TZQ5</accession>
<comment type="caution">
    <text evidence="9">The sequence shown here is derived from an EMBL/GenBank/DDBJ whole genome shotgun (WGS) entry which is preliminary data.</text>
</comment>
<dbReference type="InterPro" id="IPR036849">
    <property type="entry name" value="Enolase-like_C_sf"/>
</dbReference>
<evidence type="ECO:0000313" key="9">
    <source>
        <dbReference type="EMBL" id="GDZ82944.1"/>
    </source>
</evidence>
<keyword evidence="4" id="KW-0456">Lyase</keyword>
<evidence type="ECO:0000256" key="3">
    <source>
        <dbReference type="ARBA" id="ARBA00022842"/>
    </source>
</evidence>
<reference evidence="9 10" key="1">
    <citation type="submission" date="2019-04" db="EMBL/GenBank/DDBJ databases">
        <title>A pseudo-fructophilic Leuconostoc citreum strain F192-5 isolated from peel of satsuma mandarin: the first report for isolation and characterization of strain-dependent fructophilic-like characteristics.</title>
        <authorList>
            <person name="Maeno S."/>
            <person name="Tanizawa Y."/>
            <person name="Kajikawa A."/>
            <person name="Kanesaki Y."/>
            <person name="Kubota E."/>
            <person name="Arita M."/>
            <person name="Leon D."/>
            <person name="Endo A."/>
        </authorList>
    </citation>
    <scope>NUCLEOTIDE SEQUENCE [LARGE SCALE GENOMIC DNA]</scope>
    <source>
        <strain evidence="9 10">F192-5</strain>
    </source>
</reference>
<dbReference type="InterPro" id="IPR010197">
    <property type="entry name" value="OSBS/NAAAR"/>
</dbReference>
<dbReference type="PANTHER" id="PTHR48073">
    <property type="entry name" value="O-SUCCINYLBENZOATE SYNTHASE-RELATED"/>
    <property type="match status" value="1"/>
</dbReference>
<evidence type="ECO:0000259" key="7">
    <source>
        <dbReference type="Pfam" id="PF02746"/>
    </source>
</evidence>
<dbReference type="SUPFAM" id="SSF51604">
    <property type="entry name" value="Enolase C-terminal domain-like"/>
    <property type="match status" value="1"/>
</dbReference>
<dbReference type="Pfam" id="PF02746">
    <property type="entry name" value="MR_MLE_N"/>
    <property type="match status" value="1"/>
</dbReference>
<dbReference type="Gene3D" id="3.30.390.10">
    <property type="entry name" value="Enolase-like, N-terminal domain"/>
    <property type="match status" value="1"/>
</dbReference>
<dbReference type="PANTHER" id="PTHR48073:SF5">
    <property type="entry name" value="O-SUCCINYLBENZOATE SYNTHASE"/>
    <property type="match status" value="1"/>
</dbReference>
<protein>
    <recommendedName>
        <fullName evidence="5 6">o-succinylbenzoate synthase</fullName>
        <ecNumber evidence="5 6">4.2.1.113</ecNumber>
    </recommendedName>
</protein>
<evidence type="ECO:0000256" key="6">
    <source>
        <dbReference type="NCBIfam" id="TIGR01928"/>
    </source>
</evidence>
<sequence>MYKIANLIWLPIQLSLKQPFKTAQQYTTNRELTLIKLTVVDTTSHRTAVGIGEVQSFTDFGYALENQRTSREIITSIITPFIKTIAFHTPIEFADQLANQIPHGSFAKAGVEMAVWDAIGQLTQQSLREMVNGVNLQVPVGIALGVNSSPTEIKQAMVDGYRRIKLKITPEVLRQLKAQHYFEHFPEQKFSLDANGSFAQSPNELLYDLPQNICFIEQPFTSHDFVRHAAFQAKTKQVLSLDESINNLDDIKTLIALQAAQAVTIKQGKIGGITAALRAIKLCHQAGIRPWIGGMLSSNVGRAVDLALASLPEIAFPSDISDSQRYFEKDVSETSFTQENGFIAVPNQPGIGIKLYQEIDDRLAF</sequence>
<dbReference type="AlphaFoldDB" id="A0A5A5TZQ5"/>
<dbReference type="InterPro" id="IPR013341">
    <property type="entry name" value="Mandelate_racemase_N_dom"/>
</dbReference>
<dbReference type="GO" id="GO:0009234">
    <property type="term" value="P:menaquinone biosynthetic process"/>
    <property type="evidence" value="ECO:0007669"/>
    <property type="project" value="UniProtKB-UniRule"/>
</dbReference>
<dbReference type="UniPathway" id="UPA00079"/>
<dbReference type="SFLD" id="SFLDS00001">
    <property type="entry name" value="Enolase"/>
    <property type="match status" value="1"/>
</dbReference>
<dbReference type="SFLD" id="SFLDF00009">
    <property type="entry name" value="o-succinylbenzoate_synthase"/>
    <property type="match status" value="1"/>
</dbReference>
<dbReference type="GO" id="GO:0043748">
    <property type="term" value="F:O-succinylbenzoate synthase activity"/>
    <property type="evidence" value="ECO:0007669"/>
    <property type="project" value="UniProtKB-EC"/>
</dbReference>
<dbReference type="SFLD" id="SFLDG00180">
    <property type="entry name" value="muconate_cycloisomerase"/>
    <property type="match status" value="1"/>
</dbReference>